<dbReference type="InterPro" id="IPR013105">
    <property type="entry name" value="TPR_2"/>
</dbReference>
<gene>
    <name evidence="4" type="ordered locus">Spea_2022</name>
</gene>
<dbReference type="InterPro" id="IPR011990">
    <property type="entry name" value="TPR-like_helical_dom_sf"/>
</dbReference>
<dbReference type="PROSITE" id="PS50005">
    <property type="entry name" value="TPR"/>
    <property type="match status" value="4"/>
</dbReference>
<dbReference type="HOGENOM" id="CLU_003728_0_1_6"/>
<name>A8H455_SHEPA</name>
<reference evidence="4 5" key="1">
    <citation type="submission" date="2007-10" db="EMBL/GenBank/DDBJ databases">
        <title>Complete sequence of Shewanella pealeana ATCC 700345.</title>
        <authorList>
            <consortium name="US DOE Joint Genome Institute"/>
            <person name="Copeland A."/>
            <person name="Lucas S."/>
            <person name="Lapidus A."/>
            <person name="Barry K."/>
            <person name="Glavina del Rio T."/>
            <person name="Dalin E."/>
            <person name="Tice H."/>
            <person name="Pitluck S."/>
            <person name="Chertkov O."/>
            <person name="Brettin T."/>
            <person name="Bruce D."/>
            <person name="Detter J.C."/>
            <person name="Han C."/>
            <person name="Schmutz J."/>
            <person name="Larimer F."/>
            <person name="Land M."/>
            <person name="Hauser L."/>
            <person name="Kyrpides N."/>
            <person name="Kim E."/>
            <person name="Zhao J.-S.Z."/>
            <person name="Manno D."/>
            <person name="Hawari J."/>
            <person name="Richardson P."/>
        </authorList>
    </citation>
    <scope>NUCLEOTIDE SEQUENCE [LARGE SCALE GENOMIC DNA]</scope>
    <source>
        <strain evidence="5">ATCC 700345 / ANG-SQ1</strain>
    </source>
</reference>
<organism evidence="4 5">
    <name type="scientific">Shewanella pealeana (strain ATCC 700345 / ANG-SQ1)</name>
    <dbReference type="NCBI Taxonomy" id="398579"/>
    <lineage>
        <taxon>Bacteria</taxon>
        <taxon>Pseudomonadati</taxon>
        <taxon>Pseudomonadota</taxon>
        <taxon>Gammaproteobacteria</taxon>
        <taxon>Alteromonadales</taxon>
        <taxon>Shewanellaceae</taxon>
        <taxon>Shewanella</taxon>
    </lineage>
</organism>
<dbReference type="EMBL" id="CP000851">
    <property type="protein sequence ID" value="ABV87342.1"/>
    <property type="molecule type" value="Genomic_DNA"/>
</dbReference>
<dbReference type="eggNOG" id="COG0457">
    <property type="taxonomic scope" value="Bacteria"/>
</dbReference>
<dbReference type="Pfam" id="PF13432">
    <property type="entry name" value="TPR_16"/>
    <property type="match status" value="1"/>
</dbReference>
<evidence type="ECO:0000256" key="2">
    <source>
        <dbReference type="ARBA" id="ARBA00022803"/>
    </source>
</evidence>
<keyword evidence="5" id="KW-1185">Reference proteome</keyword>
<dbReference type="Gene3D" id="1.25.40.10">
    <property type="entry name" value="Tetratricopeptide repeat domain"/>
    <property type="match status" value="3"/>
</dbReference>
<feature type="repeat" description="TPR" evidence="3">
    <location>
        <begin position="107"/>
        <end position="140"/>
    </location>
</feature>
<dbReference type="SUPFAM" id="SSF48452">
    <property type="entry name" value="TPR-like"/>
    <property type="match status" value="2"/>
</dbReference>
<dbReference type="PROSITE" id="PS51257">
    <property type="entry name" value="PROKAR_LIPOPROTEIN"/>
    <property type="match status" value="1"/>
</dbReference>
<dbReference type="InterPro" id="IPR019734">
    <property type="entry name" value="TPR_rpt"/>
</dbReference>
<sequence>MTIKWILEYGGRKASFISLVRACLMVGILSVLSACSSTPEETLTPVKAPERQDLLDVGALSSVSADFSAPATEEEALLKAHNEEKSGNIEKALYAYIQALDFNARNAQTFYQIGRIHTMRGNPEIALKAYNEALAIDPNLMMVHADLGVISMDKRQYRDARLHLEKAIELDQQRLAELEVQQVMGSFLVPNRESPARVYNAIAILEDVENNHRQAREYFKLILELQPHSAVLITNLGYSYYLTGELTMAEKYLRQALREDSRFDRAWTNLGLVYVRKGIYKRALSAFEQTMSPADALNDLGYFLMLEGKYERAIALFERAIDMSPSYFDQAQKNLRRARAEISDEFQHAGY</sequence>
<evidence type="ECO:0000256" key="3">
    <source>
        <dbReference type="PROSITE-ProRule" id="PRU00339"/>
    </source>
</evidence>
<accession>A8H455</accession>
<dbReference type="PROSITE" id="PS50293">
    <property type="entry name" value="TPR_REGION"/>
    <property type="match status" value="2"/>
</dbReference>
<dbReference type="PANTHER" id="PTHR12558">
    <property type="entry name" value="CELL DIVISION CYCLE 16,23,27"/>
    <property type="match status" value="1"/>
</dbReference>
<dbReference type="PANTHER" id="PTHR12558:SF13">
    <property type="entry name" value="CELL DIVISION CYCLE PROTEIN 27 HOMOLOG"/>
    <property type="match status" value="1"/>
</dbReference>
<dbReference type="STRING" id="398579.Spea_2022"/>
<protein>
    <submittedName>
        <fullName evidence="4">TPR repeat-containing protein</fullName>
    </submittedName>
</protein>
<dbReference type="AlphaFoldDB" id="A8H455"/>
<feature type="repeat" description="TPR" evidence="3">
    <location>
        <begin position="294"/>
        <end position="327"/>
    </location>
</feature>
<dbReference type="RefSeq" id="WP_012155258.1">
    <property type="nucleotide sequence ID" value="NC_009901.1"/>
</dbReference>
<evidence type="ECO:0000313" key="5">
    <source>
        <dbReference type="Proteomes" id="UP000002608"/>
    </source>
</evidence>
<feature type="repeat" description="TPR" evidence="3">
    <location>
        <begin position="230"/>
        <end position="263"/>
    </location>
</feature>
<keyword evidence="1" id="KW-0677">Repeat</keyword>
<keyword evidence="2 3" id="KW-0802">TPR repeat</keyword>
<feature type="repeat" description="TPR" evidence="3">
    <location>
        <begin position="196"/>
        <end position="229"/>
    </location>
</feature>
<evidence type="ECO:0000313" key="4">
    <source>
        <dbReference type="EMBL" id="ABV87342.1"/>
    </source>
</evidence>
<dbReference type="SMART" id="SM00028">
    <property type="entry name" value="TPR"/>
    <property type="match status" value="6"/>
</dbReference>
<dbReference type="Pfam" id="PF07719">
    <property type="entry name" value="TPR_2"/>
    <property type="match status" value="2"/>
</dbReference>
<proteinExistence type="predicted"/>
<dbReference type="KEGG" id="spl:Spea_2022"/>
<dbReference type="Proteomes" id="UP000002608">
    <property type="component" value="Chromosome"/>
</dbReference>
<evidence type="ECO:0000256" key="1">
    <source>
        <dbReference type="ARBA" id="ARBA00022737"/>
    </source>
</evidence>